<name>A0A1W6KFS3_9GAMM</name>
<sequence>MNKDIALTIGAFGADCYRFLSESQLKDALGAAKTSEYWRTIVAEHVITGLFNYQVDACPDEPLVGIVHLRHHAIINGLLKDNCSVDQLSFVIEHHLGALSNITLHKPYSEFAGNTRADEPTLCLDTLKDHLEPYKDWINYLRNLYSQNPIRAAARSAKLGIALDILRIIQSSQEKRVLGNHPTPFERHDITDTSGLVTTLHNAMVALRQEGVIRHSLPPRINWLRLLHRPDLAAACSPEGYYLPIPSPTAFEQIMEMATEPVPAQMYISPDMDKVTRMLLRGGHSVRWGILAHEGFQTILIRDLLNPDRFRIYCVRLDHDMVHSAGELSRKDPEKMADDLMGIINASWVLLSKQDTVLRCSEIQWPALP</sequence>
<dbReference type="EMBL" id="CP020932">
    <property type="protein sequence ID" value="ARM86285.1"/>
    <property type="molecule type" value="Genomic_DNA"/>
</dbReference>
<dbReference type="Proteomes" id="UP000193100">
    <property type="component" value="Plasmid pSMR5"/>
</dbReference>
<accession>A0A1W6KFS3</accession>
<protein>
    <submittedName>
        <fullName evidence="1">Uncharacterized protein</fullName>
    </submittedName>
</protein>
<reference evidence="1 2" key="1">
    <citation type="submission" date="2017-04" db="EMBL/GenBank/DDBJ databases">
        <title>Genome Sequence of Marinobacter salarius strain SMR5 Isolated from a culture of the Diatom Skeletonema marinoi.</title>
        <authorList>
            <person name="Topel M."/>
            <person name="Pinder M.I.M."/>
            <person name="Johansson O.N."/>
            <person name="Kourtchenko O."/>
            <person name="Godhe A."/>
            <person name="Clarke A.K."/>
        </authorList>
    </citation>
    <scope>NUCLEOTIDE SEQUENCE [LARGE SCALE GENOMIC DNA]</scope>
    <source>
        <strain evidence="1 2">SMR5</strain>
        <plasmid evidence="2">Plasmid psmr5</plasmid>
    </source>
</reference>
<gene>
    <name evidence="1" type="ORF">MARSALSMR5_04268</name>
</gene>
<dbReference type="AlphaFoldDB" id="A0A1W6KFS3"/>
<dbReference type="RefSeq" id="WP_157665668.1">
    <property type="nucleotide sequence ID" value="NZ_CP020932.1"/>
</dbReference>
<evidence type="ECO:0000313" key="1">
    <source>
        <dbReference type="EMBL" id="ARM86285.1"/>
    </source>
</evidence>
<dbReference type="GeneID" id="77258161"/>
<organism evidence="1 2">
    <name type="scientific">Marinobacter salarius</name>
    <dbReference type="NCBI Taxonomy" id="1420917"/>
    <lineage>
        <taxon>Bacteria</taxon>
        <taxon>Pseudomonadati</taxon>
        <taxon>Pseudomonadota</taxon>
        <taxon>Gammaproteobacteria</taxon>
        <taxon>Pseudomonadales</taxon>
        <taxon>Marinobacteraceae</taxon>
        <taxon>Marinobacter</taxon>
    </lineage>
</organism>
<proteinExistence type="predicted"/>
<keyword evidence="1" id="KW-0614">Plasmid</keyword>
<geneLocation type="plasmid" evidence="2">
    <name>psmr5</name>
</geneLocation>
<evidence type="ECO:0000313" key="2">
    <source>
        <dbReference type="Proteomes" id="UP000193100"/>
    </source>
</evidence>